<keyword evidence="3" id="KW-1185">Reference proteome</keyword>
<dbReference type="InterPro" id="IPR036291">
    <property type="entry name" value="NAD(P)-bd_dom_sf"/>
</dbReference>
<dbReference type="Proteomes" id="UP000038045">
    <property type="component" value="Unplaced"/>
</dbReference>
<reference evidence="4" key="1">
    <citation type="submission" date="2017-02" db="UniProtKB">
        <authorList>
            <consortium name="WormBaseParasite"/>
        </authorList>
    </citation>
    <scope>IDENTIFICATION</scope>
</reference>
<evidence type="ECO:0000313" key="4">
    <source>
        <dbReference type="WBParaSite" id="PTRK_0001147700.1"/>
    </source>
</evidence>
<evidence type="ECO:0000256" key="1">
    <source>
        <dbReference type="ARBA" id="ARBA00023002"/>
    </source>
</evidence>
<dbReference type="PROSITE" id="PS00061">
    <property type="entry name" value="ADH_SHORT"/>
    <property type="match status" value="1"/>
</dbReference>
<feature type="transmembrane region" description="Helical" evidence="2">
    <location>
        <begin position="6"/>
        <end position="26"/>
    </location>
</feature>
<dbReference type="Gene3D" id="3.40.50.720">
    <property type="entry name" value="NAD(P)-binding Rossmann-like Domain"/>
    <property type="match status" value="1"/>
</dbReference>
<accession>A0A0N4ZSJ6</accession>
<dbReference type="Pfam" id="PF13561">
    <property type="entry name" value="adh_short_C2"/>
    <property type="match status" value="1"/>
</dbReference>
<keyword evidence="1" id="KW-0560">Oxidoreductase</keyword>
<evidence type="ECO:0000313" key="3">
    <source>
        <dbReference type="Proteomes" id="UP000038045"/>
    </source>
</evidence>
<keyword evidence="2" id="KW-0812">Transmembrane</keyword>
<organism evidence="3 4">
    <name type="scientific">Parastrongyloides trichosuri</name>
    <name type="common">Possum-specific nematode worm</name>
    <dbReference type="NCBI Taxonomy" id="131310"/>
    <lineage>
        <taxon>Eukaryota</taxon>
        <taxon>Metazoa</taxon>
        <taxon>Ecdysozoa</taxon>
        <taxon>Nematoda</taxon>
        <taxon>Chromadorea</taxon>
        <taxon>Rhabditida</taxon>
        <taxon>Tylenchina</taxon>
        <taxon>Panagrolaimomorpha</taxon>
        <taxon>Strongyloidoidea</taxon>
        <taxon>Strongyloididae</taxon>
        <taxon>Parastrongyloides</taxon>
    </lineage>
</organism>
<dbReference type="STRING" id="131310.A0A0N4ZSJ6"/>
<dbReference type="PRINTS" id="PR00081">
    <property type="entry name" value="GDHRDH"/>
</dbReference>
<dbReference type="PRINTS" id="PR00080">
    <property type="entry name" value="SDRFAMILY"/>
</dbReference>
<evidence type="ECO:0000256" key="2">
    <source>
        <dbReference type="SAM" id="Phobius"/>
    </source>
</evidence>
<keyword evidence="2" id="KW-0472">Membrane</keyword>
<dbReference type="GO" id="GO:0016491">
    <property type="term" value="F:oxidoreductase activity"/>
    <property type="evidence" value="ECO:0007669"/>
    <property type="project" value="UniProtKB-KW"/>
</dbReference>
<dbReference type="AlphaFoldDB" id="A0A0N4ZSJ6"/>
<dbReference type="InterPro" id="IPR020904">
    <property type="entry name" value="Sc_DH/Rdtase_CS"/>
</dbReference>
<dbReference type="FunFam" id="3.40.50.720:FF:000084">
    <property type="entry name" value="Short-chain dehydrogenase reductase"/>
    <property type="match status" value="1"/>
</dbReference>
<dbReference type="InterPro" id="IPR002347">
    <property type="entry name" value="SDR_fam"/>
</dbReference>
<dbReference type="SUPFAM" id="SSF51735">
    <property type="entry name" value="NAD(P)-binding Rossmann-fold domains"/>
    <property type="match status" value="1"/>
</dbReference>
<dbReference type="WBParaSite" id="PTRK_0001147700.1">
    <property type="protein sequence ID" value="PTRK_0001147700.1"/>
    <property type="gene ID" value="PTRK_0001147700"/>
</dbReference>
<protein>
    <submittedName>
        <fullName evidence="4">3-oxoacyl-[acyl-carrier-protein] reductase FabG-like</fullName>
    </submittedName>
</protein>
<name>A0A0N4ZSJ6_PARTI</name>
<keyword evidence="2" id="KW-1133">Transmembrane helix</keyword>
<sequence>MSDFPVAIITGASSGIGRATAIYFALKKYRLSLCGRNESALSECVKQCVANGLNEKNISITVGDLREEEIAKKLVENTINAFDRIDTLINAAGILVNGRVDSTPITEYDRQFDVNVRSLIILTQFALPHIKKSKGSIVNVSSVAGTRSFPGITYYAMSKAALDQFTKCLALEVAPDVRVNSVNPGVIVTDIHKRAGMDDAAYEEFLEKCKSTHALERAGKDIEVAKAIYFLASDFSSFSTGELLHVDGGRHIMCPR</sequence>
<proteinExistence type="predicted"/>
<dbReference type="PANTHER" id="PTHR43975">
    <property type="entry name" value="ZGC:101858"/>
    <property type="match status" value="1"/>
</dbReference>
<dbReference type="PANTHER" id="PTHR43975:SF2">
    <property type="entry name" value="EG:BACR7A4.14 PROTEIN-RELATED"/>
    <property type="match status" value="1"/>
</dbReference>